<name>A0A2H9TNV0_9FUNG</name>
<keyword evidence="2" id="KW-0175">Coiled coil</keyword>
<dbReference type="PRINTS" id="PR00449">
    <property type="entry name" value="RASTRNSFRMNG"/>
</dbReference>
<dbReference type="Pfam" id="PF03194">
    <property type="entry name" value="LUC7"/>
    <property type="match status" value="1"/>
</dbReference>
<dbReference type="SUPFAM" id="SSF52540">
    <property type="entry name" value="P-loop containing nucleoside triphosphate hydrolases"/>
    <property type="match status" value="1"/>
</dbReference>
<dbReference type="Pfam" id="PF00071">
    <property type="entry name" value="Ras"/>
    <property type="match status" value="1"/>
</dbReference>
<accession>A0A2H9TNV0</accession>
<dbReference type="InterPro" id="IPR005225">
    <property type="entry name" value="Small_GTP-bd"/>
</dbReference>
<dbReference type="PROSITE" id="PS51421">
    <property type="entry name" value="RAS"/>
    <property type="match status" value="1"/>
</dbReference>
<dbReference type="GO" id="GO:0006376">
    <property type="term" value="P:mRNA splice site recognition"/>
    <property type="evidence" value="ECO:0007669"/>
    <property type="project" value="InterPro"/>
</dbReference>
<dbReference type="FunFam" id="3.40.50.300:FF:001447">
    <property type="entry name" value="Ras-related protein Rab-1B"/>
    <property type="match status" value="1"/>
</dbReference>
<keyword evidence="5" id="KW-1185">Reference proteome</keyword>
<dbReference type="STRING" id="1246581.A0A2H9TNV0"/>
<dbReference type="SMART" id="SM00173">
    <property type="entry name" value="RAS"/>
    <property type="match status" value="1"/>
</dbReference>
<dbReference type="Gene3D" id="3.40.50.300">
    <property type="entry name" value="P-loop containing nucleotide triphosphate hydrolases"/>
    <property type="match status" value="1"/>
</dbReference>
<dbReference type="SMART" id="SM00175">
    <property type="entry name" value="RAB"/>
    <property type="match status" value="1"/>
</dbReference>
<evidence type="ECO:0000256" key="1">
    <source>
        <dbReference type="ARBA" id="ARBA00005655"/>
    </source>
</evidence>
<dbReference type="GO" id="GO:0003924">
    <property type="term" value="F:GTPase activity"/>
    <property type="evidence" value="ECO:0007669"/>
    <property type="project" value="InterPro"/>
</dbReference>
<comment type="similarity">
    <text evidence="1">Belongs to the Luc7 family.</text>
</comment>
<proteinExistence type="inferred from homology"/>
<reference evidence="4 5" key="1">
    <citation type="submission" date="2016-10" db="EMBL/GenBank/DDBJ databases">
        <title>The genome of Paramicrosporidium saccamoebae is the missing link in understanding Cryptomycota and Microsporidia evolution.</title>
        <authorList>
            <person name="Quandt C.A."/>
            <person name="Beaudet D."/>
            <person name="Corsaro D."/>
            <person name="Michel R."/>
            <person name="Corradi N."/>
            <person name="James T."/>
        </authorList>
    </citation>
    <scope>NUCLEOTIDE SEQUENCE [LARGE SCALE GENOMIC DNA]</scope>
    <source>
        <strain evidence="4 5">KSL3</strain>
    </source>
</reference>
<dbReference type="GO" id="GO:0005685">
    <property type="term" value="C:U1 snRNP"/>
    <property type="evidence" value="ECO:0007669"/>
    <property type="project" value="InterPro"/>
</dbReference>
<evidence type="ECO:0000256" key="2">
    <source>
        <dbReference type="SAM" id="Coils"/>
    </source>
</evidence>
<evidence type="ECO:0000313" key="4">
    <source>
        <dbReference type="EMBL" id="PJF19423.1"/>
    </source>
</evidence>
<comment type="caution">
    <text evidence="4">The sequence shown here is derived from an EMBL/GenBank/DDBJ whole genome shotgun (WGS) entry which is preliminary data.</text>
</comment>
<dbReference type="InterPro" id="IPR001806">
    <property type="entry name" value="Small_GTPase"/>
</dbReference>
<gene>
    <name evidence="4" type="ORF">PSACC_00814</name>
</gene>
<dbReference type="Proteomes" id="UP000240830">
    <property type="component" value="Unassembled WGS sequence"/>
</dbReference>
<dbReference type="PROSITE" id="PS51417">
    <property type="entry name" value="ARF"/>
    <property type="match status" value="1"/>
</dbReference>
<dbReference type="PROSITE" id="PS51419">
    <property type="entry name" value="RAB"/>
    <property type="match status" value="1"/>
</dbReference>
<dbReference type="GO" id="GO:0003729">
    <property type="term" value="F:mRNA binding"/>
    <property type="evidence" value="ECO:0007669"/>
    <property type="project" value="InterPro"/>
</dbReference>
<dbReference type="AlphaFoldDB" id="A0A2H9TNV0"/>
<organism evidence="4 5">
    <name type="scientific">Paramicrosporidium saccamoebae</name>
    <dbReference type="NCBI Taxonomy" id="1246581"/>
    <lineage>
        <taxon>Eukaryota</taxon>
        <taxon>Fungi</taxon>
        <taxon>Fungi incertae sedis</taxon>
        <taxon>Cryptomycota</taxon>
        <taxon>Cryptomycota incertae sedis</taxon>
        <taxon>Paramicrosporidium</taxon>
    </lineage>
</organism>
<dbReference type="InterPro" id="IPR027417">
    <property type="entry name" value="P-loop_NTPase"/>
</dbReference>
<dbReference type="SMART" id="SM00174">
    <property type="entry name" value="RHO"/>
    <property type="match status" value="1"/>
</dbReference>
<feature type="compositionally biased region" description="Basic and acidic residues" evidence="3">
    <location>
        <begin position="269"/>
        <end position="293"/>
    </location>
</feature>
<protein>
    <submittedName>
        <fullName evidence="4">Putative Ras-like protein Rab-18</fullName>
    </submittedName>
</protein>
<feature type="coiled-coil region" evidence="2">
    <location>
        <begin position="84"/>
        <end position="173"/>
    </location>
</feature>
<feature type="region of interest" description="Disordered" evidence="3">
    <location>
        <begin position="231"/>
        <end position="293"/>
    </location>
</feature>
<dbReference type="NCBIfam" id="TIGR00231">
    <property type="entry name" value="small_GTP"/>
    <property type="match status" value="1"/>
</dbReference>
<dbReference type="GO" id="GO:0005525">
    <property type="term" value="F:GTP binding"/>
    <property type="evidence" value="ECO:0007669"/>
    <property type="project" value="InterPro"/>
</dbReference>
<evidence type="ECO:0000313" key="5">
    <source>
        <dbReference type="Proteomes" id="UP000240830"/>
    </source>
</evidence>
<dbReference type="PANTHER" id="PTHR12375">
    <property type="entry name" value="RNA-BINDING PROTEIN LUC7-RELATED"/>
    <property type="match status" value="1"/>
</dbReference>
<dbReference type="EMBL" id="MTSL01000065">
    <property type="protein sequence ID" value="PJF19423.1"/>
    <property type="molecule type" value="Genomic_DNA"/>
</dbReference>
<dbReference type="OrthoDB" id="153872at2759"/>
<dbReference type="InterPro" id="IPR004882">
    <property type="entry name" value="Luc7-rel"/>
</dbReference>
<evidence type="ECO:0000256" key="3">
    <source>
        <dbReference type="SAM" id="MobiDB-lite"/>
    </source>
</evidence>
<sequence>MADREFMRKMLDEIMGPERNKLPDQSGDFGVKFNDPNVRQLGNIALLYRCASITWWGSYHEDKLKDQFLAVGERYREEYERDFMDFLERLVNDLERKLRRGKDRLDVKPNDPTAALNPANDEFEEKRTLLDLQVKELLSKMEAAGEDGRIQEAQELMMELEKYKAELERLRQIEAENPSYRLEKRMEVCPTCGAFLIVGDAQKRIEAHFEGRQHNGWARVRETLADLKRKVSSGGFSRRAASPQREPGEIGEEPTERYASGSDHRRRGSGGDRDRGRDYGGRDRDRDRDRDRERDRLHGLALIGQGHSIAKRPQAFYSMDKASPPTFKLLLMGDSGVGKSSILLRFVEDRFLGEDIHAATIGTIAVQLTVGVDFKVKFMELEGERVKLTVWDTAGQERFRTLTSSYYRGAHGVVLVYDVCSRESFDGLRQVWMKELQTYAIPEEMILMIVANKIDKVRVGELSALYMECSAKTKVGIVAAFEELVHTIMHSPRLAAVRKESEQNTRRLQDGVTEGDVGGCAC</sequence>